<evidence type="ECO:0000256" key="1">
    <source>
        <dbReference type="SAM" id="SignalP"/>
    </source>
</evidence>
<evidence type="ECO:0000313" key="2">
    <source>
        <dbReference type="EMBL" id="RDU37650.1"/>
    </source>
</evidence>
<dbReference type="RefSeq" id="WP_115451321.1">
    <property type="nucleotide sequence ID" value="NZ_QNQT01000002.1"/>
</dbReference>
<dbReference type="CDD" id="cd15482">
    <property type="entry name" value="Sialidase_non-viral"/>
    <property type="match status" value="2"/>
</dbReference>
<dbReference type="InterPro" id="IPR015943">
    <property type="entry name" value="WD40/YVTN_repeat-like_dom_sf"/>
</dbReference>
<dbReference type="InterPro" id="IPR054817">
    <property type="entry name" value="Glycosyl_F510_1955-like"/>
</dbReference>
<dbReference type="GO" id="GO:0010411">
    <property type="term" value="P:xyloglucan metabolic process"/>
    <property type="evidence" value="ECO:0007669"/>
    <property type="project" value="TreeGrafter"/>
</dbReference>
<dbReference type="OrthoDB" id="9764804at2"/>
<feature type="signal peptide" evidence="1">
    <location>
        <begin position="1"/>
        <end position="23"/>
    </location>
</feature>
<dbReference type="PROSITE" id="PS51257">
    <property type="entry name" value="PROKAR_LIPOPROTEIN"/>
    <property type="match status" value="1"/>
</dbReference>
<dbReference type="PANTHER" id="PTHR43739:SF5">
    <property type="entry name" value="EXO-ALPHA-SIALIDASE"/>
    <property type="match status" value="1"/>
</dbReference>
<comment type="caution">
    <text evidence="2">The sequence shown here is derived from an EMBL/GenBank/DDBJ whole genome shotgun (WGS) entry which is preliminary data.</text>
</comment>
<dbReference type="InterPro" id="IPR052025">
    <property type="entry name" value="Xyloglucanase_GH74"/>
</dbReference>
<dbReference type="Proteomes" id="UP000257144">
    <property type="component" value="Unassembled WGS sequence"/>
</dbReference>
<dbReference type="Gene3D" id="2.130.10.10">
    <property type="entry name" value="YVTN repeat-like/Quinoprotein amine dehydrogenase"/>
    <property type="match status" value="1"/>
</dbReference>
<sequence length="312" mass="33373">MKKLGVLAGLLSIGLVISGCSLASSKEEGSAKKVNKGFKAEHLHGIAYAADQTIYIATHEGMLATAGGNNWTFKGNYDFDFMGFNVMSDGTMISSGHPGKASNLPNPLGFMVSKNNGEKWEPISLLGKVDFHILSSNFSNPDIVYGVNQMDSGSYKAGIYKSANGGEDWELLNSTGLPQDLHTIYSIVSMPDNENVLLAGSDSGILRSEDGGVTWGLYDQSRLITAFGVLPDTKELISYSITNQGAGIMTSSDKGQTWTDKGFDLGQDAVAYFGINPKDSTKIAISTFENSVFYTDNGGGNWKPLMDKGVVQ</sequence>
<keyword evidence="3" id="KW-1185">Reference proteome</keyword>
<keyword evidence="1" id="KW-0732">Signal</keyword>
<accession>A0A3D8GT57</accession>
<name>A0A3D8GT57_9BACI</name>
<dbReference type="EMBL" id="QNQT01000002">
    <property type="protein sequence ID" value="RDU37650.1"/>
    <property type="molecule type" value="Genomic_DNA"/>
</dbReference>
<protein>
    <recommendedName>
        <fullName evidence="4">Sortilin N-terminal domain-containing protein</fullName>
    </recommendedName>
</protein>
<dbReference type="SUPFAM" id="SSF110296">
    <property type="entry name" value="Oligoxyloglucan reducing end-specific cellobiohydrolase"/>
    <property type="match status" value="1"/>
</dbReference>
<dbReference type="AlphaFoldDB" id="A0A3D8GT57"/>
<organism evidence="2 3">
    <name type="scientific">Neobacillus piezotolerans</name>
    <dbReference type="NCBI Taxonomy" id="2259171"/>
    <lineage>
        <taxon>Bacteria</taxon>
        <taxon>Bacillati</taxon>
        <taxon>Bacillota</taxon>
        <taxon>Bacilli</taxon>
        <taxon>Bacillales</taxon>
        <taxon>Bacillaceae</taxon>
        <taxon>Neobacillus</taxon>
    </lineage>
</organism>
<proteinExistence type="predicted"/>
<gene>
    <name evidence="2" type="ORF">DRW41_07355</name>
</gene>
<evidence type="ECO:0000313" key="3">
    <source>
        <dbReference type="Proteomes" id="UP000257144"/>
    </source>
</evidence>
<dbReference type="PANTHER" id="PTHR43739">
    <property type="entry name" value="XYLOGLUCANASE (EUROFUNG)"/>
    <property type="match status" value="1"/>
</dbReference>
<reference evidence="2 3" key="1">
    <citation type="submission" date="2018-07" db="EMBL/GenBank/DDBJ databases">
        <title>Bacillus sp. YLB-04 draft genome sequence.</title>
        <authorList>
            <person name="Yu L."/>
            <person name="Tang X."/>
        </authorList>
    </citation>
    <scope>NUCLEOTIDE SEQUENCE [LARGE SCALE GENOMIC DNA]</scope>
    <source>
        <strain evidence="2 3">YLB-04</strain>
    </source>
</reference>
<evidence type="ECO:0008006" key="4">
    <source>
        <dbReference type="Google" id="ProtNLM"/>
    </source>
</evidence>
<dbReference type="NCBIfam" id="NF045728">
    <property type="entry name" value="glycosyl_F510_1955"/>
    <property type="match status" value="1"/>
</dbReference>
<feature type="chain" id="PRO_5017630631" description="Sortilin N-terminal domain-containing protein" evidence="1">
    <location>
        <begin position="24"/>
        <end position="312"/>
    </location>
</feature>